<dbReference type="Gene3D" id="3.40.630.30">
    <property type="match status" value="1"/>
</dbReference>
<gene>
    <name evidence="2" type="ORF">DEM27_11990</name>
</gene>
<dbReference type="GO" id="GO:0016747">
    <property type="term" value="F:acyltransferase activity, transferring groups other than amino-acyl groups"/>
    <property type="evidence" value="ECO:0007669"/>
    <property type="project" value="InterPro"/>
</dbReference>
<dbReference type="RefSeq" id="WP_109458465.1">
    <property type="nucleotide sequence ID" value="NZ_QFBC01000004.1"/>
</dbReference>
<name>A0A2U2DS46_9HYPH</name>
<keyword evidence="3" id="KW-1185">Reference proteome</keyword>
<dbReference type="Proteomes" id="UP000245252">
    <property type="component" value="Unassembled WGS sequence"/>
</dbReference>
<sequence length="299" mass="32950">MDKPLATQDLIFRQDYFDDPAGWRAISDLLRDVFGVDISPLDRLGGHDRSNMPSAWFDADGRCVANFSAFAMPLMIEGRRVEAAGLQSGAVRPDYRGRGLFRELTRITLQRCEEAGYEAIVLYTDKPGLYLPYGFVTVPQFRFSGPAPAAADMDATARRLDIRQPADLAVIRTALASRTPVSNRFAVTDQSLMFLLNAYLVEDVRLSFMDDFSAVVAWRTAEDGRFELLDIAAPAIPPLAAILAALGQRPASVTAHVPPDRLAWQATAEKDEGGLVFMMRCAPDLIPAEPFCLSPMAEF</sequence>
<reference evidence="2 3" key="1">
    <citation type="submission" date="2018-05" db="EMBL/GenBank/DDBJ databases">
        <title>The draft genome of strain NS-104.</title>
        <authorList>
            <person name="Hang P."/>
            <person name="Jiang J."/>
        </authorList>
    </citation>
    <scope>NUCLEOTIDE SEQUENCE [LARGE SCALE GENOMIC DNA]</scope>
    <source>
        <strain evidence="2 3">NS-104</strain>
    </source>
</reference>
<dbReference type="InterPro" id="IPR000182">
    <property type="entry name" value="GNAT_dom"/>
</dbReference>
<organism evidence="2 3">
    <name type="scientific">Metarhizobium album</name>
    <dbReference type="NCBI Taxonomy" id="2182425"/>
    <lineage>
        <taxon>Bacteria</taxon>
        <taxon>Pseudomonadati</taxon>
        <taxon>Pseudomonadota</taxon>
        <taxon>Alphaproteobacteria</taxon>
        <taxon>Hyphomicrobiales</taxon>
        <taxon>Rhizobiaceae</taxon>
        <taxon>Metarhizobium</taxon>
    </lineage>
</organism>
<dbReference type="Pfam" id="PF13527">
    <property type="entry name" value="Acetyltransf_9"/>
    <property type="match status" value="1"/>
</dbReference>
<comment type="caution">
    <text evidence="2">The sequence shown here is derived from an EMBL/GenBank/DDBJ whole genome shotgun (WGS) entry which is preliminary data.</text>
</comment>
<dbReference type="SUPFAM" id="SSF55729">
    <property type="entry name" value="Acyl-CoA N-acyltransferases (Nat)"/>
    <property type="match status" value="1"/>
</dbReference>
<evidence type="ECO:0000259" key="1">
    <source>
        <dbReference type="PROSITE" id="PS51186"/>
    </source>
</evidence>
<dbReference type="CDD" id="cd04301">
    <property type="entry name" value="NAT_SF"/>
    <property type="match status" value="1"/>
</dbReference>
<accession>A0A2U2DS46</accession>
<evidence type="ECO:0000313" key="2">
    <source>
        <dbReference type="EMBL" id="PWE56145.1"/>
    </source>
</evidence>
<protein>
    <submittedName>
        <fullName evidence="2">GNAT family N-acetyltransferase</fullName>
    </submittedName>
</protein>
<dbReference type="PROSITE" id="PS51186">
    <property type="entry name" value="GNAT"/>
    <property type="match status" value="1"/>
</dbReference>
<dbReference type="AlphaFoldDB" id="A0A2U2DS46"/>
<keyword evidence="2" id="KW-0808">Transferase</keyword>
<dbReference type="InterPro" id="IPR016181">
    <property type="entry name" value="Acyl_CoA_acyltransferase"/>
</dbReference>
<proteinExistence type="predicted"/>
<dbReference type="EMBL" id="QFBC01000004">
    <property type="protein sequence ID" value="PWE56145.1"/>
    <property type="molecule type" value="Genomic_DNA"/>
</dbReference>
<dbReference type="OrthoDB" id="8287577at2"/>
<evidence type="ECO:0000313" key="3">
    <source>
        <dbReference type="Proteomes" id="UP000245252"/>
    </source>
</evidence>
<feature type="domain" description="N-acetyltransferase" evidence="1">
    <location>
        <begin position="10"/>
        <end position="158"/>
    </location>
</feature>